<comment type="subcellular location">
    <subcellularLocation>
        <location evidence="2">Membrane</location>
    </subcellularLocation>
</comment>
<keyword evidence="5" id="KW-0808">Transferase</keyword>
<evidence type="ECO:0000313" key="14">
    <source>
        <dbReference type="EMBL" id="KLV07233.1"/>
    </source>
</evidence>
<dbReference type="InterPro" id="IPR003661">
    <property type="entry name" value="HisK_dim/P_dom"/>
</dbReference>
<name>A0A0J1H678_9GAMM</name>
<feature type="transmembrane region" description="Helical" evidence="11">
    <location>
        <begin position="151"/>
        <end position="175"/>
    </location>
</feature>
<keyword evidence="8 11" id="KW-1133">Transmembrane helix</keyword>
<comment type="catalytic activity">
    <reaction evidence="1">
        <text>ATP + protein L-histidine = ADP + protein N-phospho-L-histidine.</text>
        <dbReference type="EC" id="2.7.13.3"/>
    </reaction>
</comment>
<reference evidence="14 15" key="1">
    <citation type="submission" date="2015-05" db="EMBL/GenBank/DDBJ databases">
        <title>Photobacterium galathea sp. nov.</title>
        <authorList>
            <person name="Machado H."/>
            <person name="Gram L."/>
        </authorList>
    </citation>
    <scope>NUCLEOTIDE SEQUENCE [LARGE SCALE GENOMIC DNA]</scope>
    <source>
        <strain evidence="14 15">CGMCC 1.12159</strain>
    </source>
</reference>
<dbReference type="AlphaFoldDB" id="A0A0J1H678"/>
<dbReference type="SUPFAM" id="SSF47384">
    <property type="entry name" value="Homodimeric domain of signal transducing histidine kinase"/>
    <property type="match status" value="1"/>
</dbReference>
<evidence type="ECO:0000259" key="12">
    <source>
        <dbReference type="PROSITE" id="PS50109"/>
    </source>
</evidence>
<evidence type="ECO:0000256" key="7">
    <source>
        <dbReference type="ARBA" id="ARBA00022777"/>
    </source>
</evidence>
<evidence type="ECO:0000256" key="11">
    <source>
        <dbReference type="SAM" id="Phobius"/>
    </source>
</evidence>
<dbReference type="PROSITE" id="PS50885">
    <property type="entry name" value="HAMP"/>
    <property type="match status" value="1"/>
</dbReference>
<dbReference type="InterPro" id="IPR004358">
    <property type="entry name" value="Sig_transdc_His_kin-like_C"/>
</dbReference>
<dbReference type="RefSeq" id="WP_047878086.1">
    <property type="nucleotide sequence ID" value="NZ_LDOT01000006.1"/>
</dbReference>
<dbReference type="PATRIC" id="fig|1195763.3.peg.1451"/>
<feature type="transmembrane region" description="Helical" evidence="11">
    <location>
        <begin position="18"/>
        <end position="38"/>
    </location>
</feature>
<dbReference type="OrthoDB" id="9804645at2"/>
<keyword evidence="7" id="KW-0418">Kinase</keyword>
<dbReference type="SMART" id="SM00388">
    <property type="entry name" value="HisKA"/>
    <property type="match status" value="1"/>
</dbReference>
<dbReference type="InterPro" id="IPR036097">
    <property type="entry name" value="HisK_dim/P_sf"/>
</dbReference>
<keyword evidence="15" id="KW-1185">Reference proteome</keyword>
<dbReference type="Pfam" id="PF00512">
    <property type="entry name" value="HisKA"/>
    <property type="match status" value="1"/>
</dbReference>
<keyword evidence="9" id="KW-0902">Two-component regulatory system</keyword>
<evidence type="ECO:0000259" key="13">
    <source>
        <dbReference type="PROSITE" id="PS50885"/>
    </source>
</evidence>
<dbReference type="Pfam" id="PF02518">
    <property type="entry name" value="HATPase_c"/>
    <property type="match status" value="1"/>
</dbReference>
<dbReference type="InterPro" id="IPR005467">
    <property type="entry name" value="His_kinase_dom"/>
</dbReference>
<organism evidence="14 15">
    <name type="scientific">Photobacterium aquae</name>
    <dbReference type="NCBI Taxonomy" id="1195763"/>
    <lineage>
        <taxon>Bacteria</taxon>
        <taxon>Pseudomonadati</taxon>
        <taxon>Pseudomonadota</taxon>
        <taxon>Gammaproteobacteria</taxon>
        <taxon>Vibrionales</taxon>
        <taxon>Vibrionaceae</taxon>
        <taxon>Photobacterium</taxon>
    </lineage>
</organism>
<sequence>MSFVSHDVLYRSSIFKTLLLVCTLIAVMYGLIVQLVYLGSNAFYRTQLERELVTERELFSRQFTLGGKDAVHQLIRSRQQQGSPFSYSIEANRYLQPVAGNYPAVLAGLTDKQGLVVENPRTGIAIDDQHKLIIGISRQLQDKYREEMEPVMISGVLLPAVLMLGIVAFIALRIIKRLQEVNQAMNRVLCGEKQVKLPVSSHNDEFDLMAIHLNFLIEQVEKQEASLRSLTVGLAHDLRTPIARIRLRLDALLSQDGAKLSTSQQRAIEACHDDVELLLGLFNGMLEIASLNSGKAQIEKQAVDLAMVCADVVDFIKPIAEQKSLVVMMREDGRCVIQGEPSLLFRAIYNLVENAVKYSPEGGQVEVVIDPFGLVVCDQGNGIAAEEKMRVCEPLYRCDSSRSTQGEGLGLALVNAVVKRHSGSLVLGDNHPGLRARMLF</sequence>
<comment type="caution">
    <text evidence="14">The sequence shown here is derived from an EMBL/GenBank/DDBJ whole genome shotgun (WGS) entry which is preliminary data.</text>
</comment>
<evidence type="ECO:0000256" key="8">
    <source>
        <dbReference type="ARBA" id="ARBA00022989"/>
    </source>
</evidence>
<evidence type="ECO:0000256" key="4">
    <source>
        <dbReference type="ARBA" id="ARBA00022553"/>
    </source>
</evidence>
<dbReference type="InterPro" id="IPR036890">
    <property type="entry name" value="HATPase_C_sf"/>
</dbReference>
<gene>
    <name evidence="14" type="ORF">ABT56_06785</name>
</gene>
<dbReference type="Gene3D" id="6.10.340.10">
    <property type="match status" value="1"/>
</dbReference>
<evidence type="ECO:0000256" key="9">
    <source>
        <dbReference type="ARBA" id="ARBA00023012"/>
    </source>
</evidence>
<feature type="domain" description="Histidine kinase" evidence="12">
    <location>
        <begin position="233"/>
        <end position="440"/>
    </location>
</feature>
<dbReference type="SUPFAM" id="SSF55874">
    <property type="entry name" value="ATPase domain of HSP90 chaperone/DNA topoisomerase II/histidine kinase"/>
    <property type="match status" value="1"/>
</dbReference>
<keyword evidence="6 11" id="KW-0812">Transmembrane</keyword>
<dbReference type="PROSITE" id="PS50109">
    <property type="entry name" value="HIS_KIN"/>
    <property type="match status" value="1"/>
</dbReference>
<evidence type="ECO:0000256" key="2">
    <source>
        <dbReference type="ARBA" id="ARBA00004370"/>
    </source>
</evidence>
<dbReference type="PANTHER" id="PTHR45436">
    <property type="entry name" value="SENSOR HISTIDINE KINASE YKOH"/>
    <property type="match status" value="1"/>
</dbReference>
<dbReference type="PANTHER" id="PTHR45436:SF8">
    <property type="entry name" value="HISTIDINE KINASE"/>
    <property type="match status" value="1"/>
</dbReference>
<dbReference type="EC" id="2.7.13.3" evidence="3"/>
<evidence type="ECO:0000256" key="3">
    <source>
        <dbReference type="ARBA" id="ARBA00012438"/>
    </source>
</evidence>
<dbReference type="GO" id="GO:0000155">
    <property type="term" value="F:phosphorelay sensor kinase activity"/>
    <property type="evidence" value="ECO:0007669"/>
    <property type="project" value="InterPro"/>
</dbReference>
<dbReference type="InterPro" id="IPR003660">
    <property type="entry name" value="HAMP_dom"/>
</dbReference>
<dbReference type="SMART" id="SM00387">
    <property type="entry name" value="HATPase_c"/>
    <property type="match status" value="1"/>
</dbReference>
<dbReference type="InterPro" id="IPR050428">
    <property type="entry name" value="TCS_sensor_his_kinase"/>
</dbReference>
<feature type="domain" description="HAMP" evidence="13">
    <location>
        <begin position="172"/>
        <end position="225"/>
    </location>
</feature>
<accession>A0A0J1H678</accession>
<dbReference type="Proteomes" id="UP000036097">
    <property type="component" value="Unassembled WGS sequence"/>
</dbReference>
<evidence type="ECO:0000256" key="1">
    <source>
        <dbReference type="ARBA" id="ARBA00000085"/>
    </source>
</evidence>
<dbReference type="PRINTS" id="PR00344">
    <property type="entry name" value="BCTRLSENSOR"/>
</dbReference>
<dbReference type="Gene3D" id="1.10.287.130">
    <property type="match status" value="1"/>
</dbReference>
<evidence type="ECO:0000256" key="6">
    <source>
        <dbReference type="ARBA" id="ARBA00022692"/>
    </source>
</evidence>
<keyword evidence="10 11" id="KW-0472">Membrane</keyword>
<proteinExistence type="predicted"/>
<evidence type="ECO:0000256" key="10">
    <source>
        <dbReference type="ARBA" id="ARBA00023136"/>
    </source>
</evidence>
<dbReference type="InterPro" id="IPR003594">
    <property type="entry name" value="HATPase_dom"/>
</dbReference>
<dbReference type="EMBL" id="LDOT01000006">
    <property type="protein sequence ID" value="KLV07233.1"/>
    <property type="molecule type" value="Genomic_DNA"/>
</dbReference>
<dbReference type="CDD" id="cd00082">
    <property type="entry name" value="HisKA"/>
    <property type="match status" value="1"/>
</dbReference>
<dbReference type="STRING" id="1195763.ABT56_06785"/>
<evidence type="ECO:0000313" key="15">
    <source>
        <dbReference type="Proteomes" id="UP000036097"/>
    </source>
</evidence>
<protein>
    <recommendedName>
        <fullName evidence="3">histidine kinase</fullName>
        <ecNumber evidence="3">2.7.13.3</ecNumber>
    </recommendedName>
</protein>
<dbReference type="GO" id="GO:0005886">
    <property type="term" value="C:plasma membrane"/>
    <property type="evidence" value="ECO:0007669"/>
    <property type="project" value="TreeGrafter"/>
</dbReference>
<dbReference type="Gene3D" id="3.30.565.10">
    <property type="entry name" value="Histidine kinase-like ATPase, C-terminal domain"/>
    <property type="match status" value="1"/>
</dbReference>
<evidence type="ECO:0000256" key="5">
    <source>
        <dbReference type="ARBA" id="ARBA00022679"/>
    </source>
</evidence>
<keyword evidence="4" id="KW-0597">Phosphoprotein</keyword>